<evidence type="ECO:0000256" key="4">
    <source>
        <dbReference type="ARBA" id="ARBA00022448"/>
    </source>
</evidence>
<dbReference type="GO" id="GO:0000139">
    <property type="term" value="C:Golgi membrane"/>
    <property type="evidence" value="ECO:0007669"/>
    <property type="project" value="UniProtKB-SubCell"/>
</dbReference>
<dbReference type="PIRSF" id="PIRSF016478">
    <property type="entry name" value="Coatomer_esu"/>
    <property type="match status" value="1"/>
</dbReference>
<dbReference type="Proteomes" id="UP000324585">
    <property type="component" value="Unassembled WGS sequence"/>
</dbReference>
<keyword evidence="7 11" id="KW-0653">Protein transport</keyword>
<keyword evidence="8 11" id="KW-0333">Golgi apparatus</keyword>
<sequence length="293" mass="32148">MDELFELRNYFYLGNFPAAVEEGTTIAVESDATRIERDVILARAAIARGNHDEVIQQVSDSSPVAMQAVRLLAMYRKDPAGQREIAELTLREWVADPVSGSNPALLLVAAIVFSEAGNYDDALRCAHNGQSLEHSALKIQILLMIDRADAARKELEGMKRTDEDHTLTQLASAWVNLAAEDADTIREALYTYQELLERHGSTDLILNGIASCQLALKQTAEADATLQEAISRNPNCPETLINMITVAHQRQKPAELIARYFAQLQTVDPGNPWVQSFIAADALLSALVASPPV</sequence>
<dbReference type="AlphaFoldDB" id="A0A5J4YHA6"/>
<evidence type="ECO:0000256" key="10">
    <source>
        <dbReference type="ARBA" id="ARBA00023329"/>
    </source>
</evidence>
<dbReference type="GO" id="GO:0006891">
    <property type="term" value="P:intra-Golgi vesicle-mediated transport"/>
    <property type="evidence" value="ECO:0007669"/>
    <property type="project" value="TreeGrafter"/>
</dbReference>
<evidence type="ECO:0000256" key="6">
    <source>
        <dbReference type="ARBA" id="ARBA00022892"/>
    </source>
</evidence>
<dbReference type="OMA" id="MIVLSQH"/>
<organism evidence="12 13">
    <name type="scientific">Porphyridium purpureum</name>
    <name type="common">Red alga</name>
    <name type="synonym">Porphyridium cruentum</name>
    <dbReference type="NCBI Taxonomy" id="35688"/>
    <lineage>
        <taxon>Eukaryota</taxon>
        <taxon>Rhodophyta</taxon>
        <taxon>Bangiophyceae</taxon>
        <taxon>Porphyridiales</taxon>
        <taxon>Porphyridiaceae</taxon>
        <taxon>Porphyridium</taxon>
    </lineage>
</organism>
<name>A0A5J4YHA6_PORPP</name>
<dbReference type="GO" id="GO:0015031">
    <property type="term" value="P:protein transport"/>
    <property type="evidence" value="ECO:0007669"/>
    <property type="project" value="UniProtKB-UniRule"/>
</dbReference>
<keyword evidence="13" id="KW-1185">Reference proteome</keyword>
<dbReference type="InterPro" id="IPR006822">
    <property type="entry name" value="Coatomer_esu"/>
</dbReference>
<reference evidence="13" key="1">
    <citation type="journal article" date="2019" name="Nat. Commun.">
        <title>Expansion of phycobilisome linker gene families in mesophilic red algae.</title>
        <authorList>
            <person name="Lee J."/>
            <person name="Kim D."/>
            <person name="Bhattacharya D."/>
            <person name="Yoon H.S."/>
        </authorList>
    </citation>
    <scope>NUCLEOTIDE SEQUENCE [LARGE SCALE GENOMIC DNA]</scope>
    <source>
        <strain evidence="13">CCMP 1328</strain>
    </source>
</reference>
<evidence type="ECO:0000313" key="12">
    <source>
        <dbReference type="EMBL" id="KAA8490856.1"/>
    </source>
</evidence>
<dbReference type="EMBL" id="VRMN01000018">
    <property type="protein sequence ID" value="KAA8490856.1"/>
    <property type="molecule type" value="Genomic_DNA"/>
</dbReference>
<evidence type="ECO:0000256" key="9">
    <source>
        <dbReference type="ARBA" id="ARBA00023136"/>
    </source>
</evidence>
<gene>
    <name evidence="12" type="ORF">FVE85_1303</name>
</gene>
<comment type="function">
    <text evidence="11">The coatomer is a cytosolic protein complex that binds to dilysine motifs and reversibly associates with Golgi non-clathrin-coated vesicles, which further mediate biosynthetic protein transport from the ER, via the Golgi up to the trans Golgi network. The coatomer complex is required for budding from Golgi membranes, and is essential for the retrograde Golgi-to-ER transport of dilysine-tagged proteins.</text>
</comment>
<accession>A0A5J4YHA6</accession>
<keyword evidence="5 11" id="KW-0963">Cytoplasm</keyword>
<dbReference type="GO" id="GO:0006888">
    <property type="term" value="P:endoplasmic reticulum to Golgi vesicle-mediated transport"/>
    <property type="evidence" value="ECO:0007669"/>
    <property type="project" value="TreeGrafter"/>
</dbReference>
<dbReference type="Gene3D" id="1.25.40.10">
    <property type="entry name" value="Tetratricopeptide repeat domain"/>
    <property type="match status" value="1"/>
</dbReference>
<protein>
    <recommendedName>
        <fullName evidence="11">Coatomer subunit epsilon</fullName>
    </recommendedName>
</protein>
<evidence type="ECO:0000256" key="1">
    <source>
        <dbReference type="ARBA" id="ARBA00004255"/>
    </source>
</evidence>
<evidence type="ECO:0000313" key="13">
    <source>
        <dbReference type="Proteomes" id="UP000324585"/>
    </source>
</evidence>
<evidence type="ECO:0000256" key="7">
    <source>
        <dbReference type="ARBA" id="ARBA00022927"/>
    </source>
</evidence>
<comment type="similarity">
    <text evidence="3 11">Belongs to the COPE family.</text>
</comment>
<keyword evidence="4 11" id="KW-0813">Transport</keyword>
<dbReference type="PANTHER" id="PTHR10805">
    <property type="entry name" value="COATOMER SUBUNIT EPSILON"/>
    <property type="match status" value="1"/>
</dbReference>
<evidence type="ECO:0000256" key="2">
    <source>
        <dbReference type="ARBA" id="ARBA00004347"/>
    </source>
</evidence>
<keyword evidence="9 11" id="KW-0472">Membrane</keyword>
<dbReference type="GO" id="GO:0030126">
    <property type="term" value="C:COPI vesicle coat"/>
    <property type="evidence" value="ECO:0007669"/>
    <property type="project" value="TreeGrafter"/>
</dbReference>
<dbReference type="Pfam" id="PF04733">
    <property type="entry name" value="Coatomer_E"/>
    <property type="match status" value="1"/>
</dbReference>
<evidence type="ECO:0000256" key="8">
    <source>
        <dbReference type="ARBA" id="ARBA00023034"/>
    </source>
</evidence>
<dbReference type="GO" id="GO:0005198">
    <property type="term" value="F:structural molecule activity"/>
    <property type="evidence" value="ECO:0007669"/>
    <property type="project" value="UniProtKB-UniRule"/>
</dbReference>
<dbReference type="SUPFAM" id="SSF48452">
    <property type="entry name" value="TPR-like"/>
    <property type="match status" value="1"/>
</dbReference>
<evidence type="ECO:0000256" key="3">
    <source>
        <dbReference type="ARBA" id="ARBA00008827"/>
    </source>
</evidence>
<keyword evidence="10 11" id="KW-0968">Cytoplasmic vesicle</keyword>
<dbReference type="GO" id="GO:0006890">
    <property type="term" value="P:retrograde vesicle-mediated transport, Golgi to endoplasmic reticulum"/>
    <property type="evidence" value="ECO:0007669"/>
    <property type="project" value="UniProtKB-UniRule"/>
</dbReference>
<dbReference type="InterPro" id="IPR011990">
    <property type="entry name" value="TPR-like_helical_dom_sf"/>
</dbReference>
<keyword evidence="6 11" id="KW-0931">ER-Golgi transport</keyword>
<evidence type="ECO:0000256" key="5">
    <source>
        <dbReference type="ARBA" id="ARBA00022490"/>
    </source>
</evidence>
<evidence type="ECO:0000256" key="11">
    <source>
        <dbReference type="PIRNR" id="PIRNR016478"/>
    </source>
</evidence>
<comment type="subcellular location">
    <subcellularLocation>
        <location evidence="2">Cytoplasmic vesicle</location>
        <location evidence="2">COPI-coated vesicle membrane</location>
        <topology evidence="2">Peripheral membrane protein</topology>
        <orientation evidence="2">Cytoplasmic side</orientation>
    </subcellularLocation>
    <subcellularLocation>
        <location evidence="1">Golgi apparatus membrane</location>
        <topology evidence="1">Peripheral membrane protein</topology>
        <orientation evidence="1">Cytoplasmic side</orientation>
    </subcellularLocation>
</comment>
<proteinExistence type="inferred from homology"/>
<dbReference type="PANTHER" id="PTHR10805:SF0">
    <property type="entry name" value="COATOMER SUBUNIT EPSILON"/>
    <property type="match status" value="1"/>
</dbReference>
<dbReference type="OrthoDB" id="310217at2759"/>
<comment type="caution">
    <text evidence="12">The sequence shown here is derived from an EMBL/GenBank/DDBJ whole genome shotgun (WGS) entry which is preliminary data.</text>
</comment>